<feature type="compositionally biased region" description="Basic residues" evidence="3">
    <location>
        <begin position="194"/>
        <end position="203"/>
    </location>
</feature>
<dbReference type="GO" id="GO:0003955">
    <property type="term" value="F:NAD(P)H dehydrogenase (quinone) activity"/>
    <property type="evidence" value="ECO:0007669"/>
    <property type="project" value="TreeGrafter"/>
</dbReference>
<gene>
    <name evidence="5" type="ORF">DC3_21410</name>
</gene>
<dbReference type="SUPFAM" id="SSF52218">
    <property type="entry name" value="Flavoproteins"/>
    <property type="match status" value="1"/>
</dbReference>
<dbReference type="InterPro" id="IPR029039">
    <property type="entry name" value="Flavoprotein-like_sf"/>
</dbReference>
<evidence type="ECO:0000313" key="6">
    <source>
        <dbReference type="Proteomes" id="UP000321306"/>
    </source>
</evidence>
<name>A0A511N280_DEIC1</name>
<feature type="domain" description="Flavodoxin-like fold" evidence="4">
    <location>
        <begin position="1"/>
        <end position="184"/>
    </location>
</feature>
<sequence>MNTLVILGHPNPDSYCAALAAHYLKGAEAAGHTTRLLKLNELNFDLNLKAGYQKRQPLEPDLEEAQRLLLWCDHLVVVFPTWWGAPPALLKGFMDRVLLPGFAFKYRKNSPLWDRLLAGRTARIIVTSDGPGWWMRYRYFDPAIRLVKQTTLEFCGFTPVKVTRVDSIKSRTPEQLQRGLGQAEKAAQADAKLRPAKLRQARA</sequence>
<protein>
    <submittedName>
        <fullName evidence="5">NAD(P)H dehydrogenase (Quinone)</fullName>
    </submittedName>
</protein>
<dbReference type="PANTHER" id="PTHR10204:SF34">
    <property type="entry name" value="NAD(P)H DEHYDROGENASE [QUINONE] 1 ISOFORM 1"/>
    <property type="match status" value="1"/>
</dbReference>
<comment type="similarity">
    <text evidence="1">Belongs to the NAD(P)H dehydrogenase (quinone) family.</text>
</comment>
<evidence type="ECO:0000256" key="3">
    <source>
        <dbReference type="SAM" id="MobiDB-lite"/>
    </source>
</evidence>
<dbReference type="RefSeq" id="WP_146884320.1">
    <property type="nucleotide sequence ID" value="NZ_BJXB01000008.1"/>
</dbReference>
<evidence type="ECO:0000256" key="1">
    <source>
        <dbReference type="ARBA" id="ARBA00006252"/>
    </source>
</evidence>
<keyword evidence="6" id="KW-1185">Reference proteome</keyword>
<dbReference type="Proteomes" id="UP000321306">
    <property type="component" value="Unassembled WGS sequence"/>
</dbReference>
<accession>A0A511N280</accession>
<dbReference type="AlphaFoldDB" id="A0A511N280"/>
<reference evidence="5 6" key="1">
    <citation type="submission" date="2019-07" db="EMBL/GenBank/DDBJ databases">
        <title>Whole genome shotgun sequence of Deinococcus cellulosilyticus NBRC 106333.</title>
        <authorList>
            <person name="Hosoyama A."/>
            <person name="Uohara A."/>
            <person name="Ohji S."/>
            <person name="Ichikawa N."/>
        </authorList>
    </citation>
    <scope>NUCLEOTIDE SEQUENCE [LARGE SCALE GENOMIC DNA]</scope>
    <source>
        <strain evidence="5 6">NBRC 106333</strain>
    </source>
</reference>
<dbReference type="InterPro" id="IPR003680">
    <property type="entry name" value="Flavodoxin_fold"/>
</dbReference>
<dbReference type="OrthoDB" id="9798454at2"/>
<dbReference type="GO" id="GO:0005829">
    <property type="term" value="C:cytosol"/>
    <property type="evidence" value="ECO:0007669"/>
    <property type="project" value="TreeGrafter"/>
</dbReference>
<dbReference type="PANTHER" id="PTHR10204">
    <property type="entry name" value="NAD P H OXIDOREDUCTASE-RELATED"/>
    <property type="match status" value="1"/>
</dbReference>
<evidence type="ECO:0000256" key="2">
    <source>
        <dbReference type="ARBA" id="ARBA00023002"/>
    </source>
</evidence>
<keyword evidence="2" id="KW-0560">Oxidoreductase</keyword>
<dbReference type="EMBL" id="BJXB01000008">
    <property type="protein sequence ID" value="GEM46506.1"/>
    <property type="molecule type" value="Genomic_DNA"/>
</dbReference>
<dbReference type="Gene3D" id="3.40.50.360">
    <property type="match status" value="1"/>
</dbReference>
<evidence type="ECO:0000259" key="4">
    <source>
        <dbReference type="Pfam" id="PF02525"/>
    </source>
</evidence>
<organism evidence="5 6">
    <name type="scientific">Deinococcus cellulosilyticus (strain DSM 18568 / NBRC 106333 / KACC 11606 / 5516J-15)</name>
    <dbReference type="NCBI Taxonomy" id="1223518"/>
    <lineage>
        <taxon>Bacteria</taxon>
        <taxon>Thermotogati</taxon>
        <taxon>Deinococcota</taxon>
        <taxon>Deinococci</taxon>
        <taxon>Deinococcales</taxon>
        <taxon>Deinococcaceae</taxon>
        <taxon>Deinococcus</taxon>
    </lineage>
</organism>
<dbReference type="InterPro" id="IPR051545">
    <property type="entry name" value="NAD(P)H_dehydrogenase_qn"/>
</dbReference>
<comment type="caution">
    <text evidence="5">The sequence shown here is derived from an EMBL/GenBank/DDBJ whole genome shotgun (WGS) entry which is preliminary data.</text>
</comment>
<proteinExistence type="inferred from homology"/>
<dbReference type="Pfam" id="PF02525">
    <property type="entry name" value="Flavodoxin_2"/>
    <property type="match status" value="1"/>
</dbReference>
<evidence type="ECO:0000313" key="5">
    <source>
        <dbReference type="EMBL" id="GEM46506.1"/>
    </source>
</evidence>
<feature type="region of interest" description="Disordered" evidence="3">
    <location>
        <begin position="175"/>
        <end position="203"/>
    </location>
</feature>